<reference evidence="1" key="2">
    <citation type="submission" date="2018-05" db="EMBL/GenBank/DDBJ databases">
        <title>OpunRS2 (Oryza punctata Reference Sequence Version 2).</title>
        <authorList>
            <person name="Zhang J."/>
            <person name="Kudrna D."/>
            <person name="Lee S."/>
            <person name="Talag J."/>
            <person name="Welchert J."/>
            <person name="Wing R.A."/>
        </authorList>
    </citation>
    <scope>NUCLEOTIDE SEQUENCE [LARGE SCALE GENOMIC DNA]</scope>
</reference>
<protein>
    <submittedName>
        <fullName evidence="1">Uncharacterized protein</fullName>
    </submittedName>
</protein>
<dbReference type="Gramene" id="OPUNC05G17520.1">
    <property type="protein sequence ID" value="OPUNC05G17520.1"/>
    <property type="gene ID" value="OPUNC05G17520"/>
</dbReference>
<evidence type="ECO:0000313" key="2">
    <source>
        <dbReference type="Proteomes" id="UP000026962"/>
    </source>
</evidence>
<dbReference type="AlphaFoldDB" id="A0A0E0L3N3"/>
<evidence type="ECO:0000313" key="1">
    <source>
        <dbReference type="EnsemblPlants" id="OPUNC05G17520.1"/>
    </source>
</evidence>
<reference evidence="1" key="1">
    <citation type="submission" date="2015-04" db="UniProtKB">
        <authorList>
            <consortium name="EnsemblPlants"/>
        </authorList>
    </citation>
    <scope>IDENTIFICATION</scope>
</reference>
<sequence>MVESFQWDEAAKYVPWFIPDPECSKEASILLNSMLHLKKKFKAYMIFEESRASSWKELMSKTVETLKELVPKTPELKDRLDRVQMPCSTSEFEDIIPLGYAFKLILIQCILSKPTSSTRPCLSKWQAANSFYFLSHLVTDYLVTLCSLRAYRRHNNLSSVGNMPAPVIAHFILQTR</sequence>
<name>A0A0E0L3N3_ORYPU</name>
<dbReference type="HOGENOM" id="CLU_1527613_0_0_1"/>
<proteinExistence type="predicted"/>
<accession>A0A0E0L3N3</accession>
<keyword evidence="2" id="KW-1185">Reference proteome</keyword>
<dbReference type="Proteomes" id="UP000026962">
    <property type="component" value="Chromosome 5"/>
</dbReference>
<dbReference type="EnsemblPlants" id="OPUNC05G17520.1">
    <property type="protein sequence ID" value="OPUNC05G17520.1"/>
    <property type="gene ID" value="OPUNC05G17520"/>
</dbReference>
<organism evidence="1">
    <name type="scientific">Oryza punctata</name>
    <name type="common">Red rice</name>
    <dbReference type="NCBI Taxonomy" id="4537"/>
    <lineage>
        <taxon>Eukaryota</taxon>
        <taxon>Viridiplantae</taxon>
        <taxon>Streptophyta</taxon>
        <taxon>Embryophyta</taxon>
        <taxon>Tracheophyta</taxon>
        <taxon>Spermatophyta</taxon>
        <taxon>Magnoliopsida</taxon>
        <taxon>Liliopsida</taxon>
        <taxon>Poales</taxon>
        <taxon>Poaceae</taxon>
        <taxon>BOP clade</taxon>
        <taxon>Oryzoideae</taxon>
        <taxon>Oryzeae</taxon>
        <taxon>Oryzinae</taxon>
        <taxon>Oryza</taxon>
    </lineage>
</organism>